<dbReference type="GO" id="GO:0006950">
    <property type="term" value="P:response to stress"/>
    <property type="evidence" value="ECO:0007669"/>
    <property type="project" value="TreeGrafter"/>
</dbReference>
<dbReference type="PROSITE" id="PS50995">
    <property type="entry name" value="HTH_MARR_2"/>
    <property type="match status" value="1"/>
</dbReference>
<comment type="caution">
    <text evidence="6">The sequence shown here is derived from an EMBL/GenBank/DDBJ whole genome shotgun (WGS) entry which is preliminary data.</text>
</comment>
<dbReference type="Proteomes" id="UP000544122">
    <property type="component" value="Unassembled WGS sequence"/>
</dbReference>
<keyword evidence="7" id="KW-1185">Reference proteome</keyword>
<dbReference type="EMBL" id="JAAVLX010000011">
    <property type="protein sequence ID" value="NOJ43609.1"/>
    <property type="molecule type" value="Genomic_DNA"/>
</dbReference>
<name>A0A7Y4GXS1_9BRAD</name>
<proteinExistence type="predicted"/>
<dbReference type="Pfam" id="PF12802">
    <property type="entry name" value="MarR_2"/>
    <property type="match status" value="1"/>
</dbReference>
<sequence length="157" mass="18093">MVLFEKRKRLRPRRPESSKRRGNTLNTVDYEALAQFRYRLRLFLAFSDMKAKNAGITSQQYQALLAVKGFSSQTPMVVGELSRLLLIKHHTTVELVDRMVKLGLLQRTVDVHDRRRVLVTLTKRGQLLLQRVAAIHFKHLGSSSRMLRKVSKLLGSV</sequence>
<evidence type="ECO:0000256" key="2">
    <source>
        <dbReference type="ARBA" id="ARBA00023125"/>
    </source>
</evidence>
<dbReference type="PROSITE" id="PS01117">
    <property type="entry name" value="HTH_MARR_1"/>
    <property type="match status" value="1"/>
</dbReference>
<dbReference type="InterPro" id="IPR023187">
    <property type="entry name" value="Tscrpt_reg_MarR-type_CS"/>
</dbReference>
<keyword evidence="2" id="KW-0238">DNA-binding</keyword>
<evidence type="ECO:0000256" key="1">
    <source>
        <dbReference type="ARBA" id="ARBA00023015"/>
    </source>
</evidence>
<dbReference type="InterPro" id="IPR000835">
    <property type="entry name" value="HTH_MarR-typ"/>
</dbReference>
<gene>
    <name evidence="6" type="ORF">HCN58_29290</name>
</gene>
<dbReference type="PANTHER" id="PTHR33164:SF43">
    <property type="entry name" value="HTH-TYPE TRANSCRIPTIONAL REPRESSOR YETL"/>
    <property type="match status" value="1"/>
</dbReference>
<evidence type="ECO:0000256" key="3">
    <source>
        <dbReference type="ARBA" id="ARBA00023163"/>
    </source>
</evidence>
<organism evidence="6 7">
    <name type="scientific">Bradyrhizobium australiense</name>
    <dbReference type="NCBI Taxonomy" id="2721161"/>
    <lineage>
        <taxon>Bacteria</taxon>
        <taxon>Pseudomonadati</taxon>
        <taxon>Pseudomonadota</taxon>
        <taxon>Alphaproteobacteria</taxon>
        <taxon>Hyphomicrobiales</taxon>
        <taxon>Nitrobacteraceae</taxon>
        <taxon>Bradyrhizobium</taxon>
    </lineage>
</organism>
<reference evidence="6 7" key="1">
    <citation type="submission" date="2020-03" db="EMBL/GenBank/DDBJ databases">
        <title>Bradyrhizobium diversity isolated from nodules of Indigofera sp.</title>
        <authorList>
            <person name="Klepa M."/>
            <person name="Helene L."/>
            <person name="Hungria M."/>
        </authorList>
    </citation>
    <scope>NUCLEOTIDE SEQUENCE [LARGE SCALE GENOMIC DNA]</scope>
    <source>
        <strain evidence="6 7">WSM 1791</strain>
    </source>
</reference>
<accession>A0A7Y4GXS1</accession>
<dbReference type="GO" id="GO:0003677">
    <property type="term" value="F:DNA binding"/>
    <property type="evidence" value="ECO:0007669"/>
    <property type="project" value="UniProtKB-KW"/>
</dbReference>
<dbReference type="InterPro" id="IPR036388">
    <property type="entry name" value="WH-like_DNA-bd_sf"/>
</dbReference>
<keyword evidence="3" id="KW-0804">Transcription</keyword>
<evidence type="ECO:0000313" key="7">
    <source>
        <dbReference type="Proteomes" id="UP000544122"/>
    </source>
</evidence>
<dbReference type="PANTHER" id="PTHR33164">
    <property type="entry name" value="TRANSCRIPTIONAL REGULATOR, MARR FAMILY"/>
    <property type="match status" value="1"/>
</dbReference>
<dbReference type="AlphaFoldDB" id="A0A7Y4GXS1"/>
<feature type="compositionally biased region" description="Basic residues" evidence="4">
    <location>
        <begin position="1"/>
        <end position="12"/>
    </location>
</feature>
<dbReference type="SUPFAM" id="SSF46785">
    <property type="entry name" value="Winged helix' DNA-binding domain"/>
    <property type="match status" value="1"/>
</dbReference>
<dbReference type="InterPro" id="IPR036390">
    <property type="entry name" value="WH_DNA-bd_sf"/>
</dbReference>
<evidence type="ECO:0000259" key="5">
    <source>
        <dbReference type="PROSITE" id="PS50995"/>
    </source>
</evidence>
<evidence type="ECO:0000256" key="4">
    <source>
        <dbReference type="SAM" id="MobiDB-lite"/>
    </source>
</evidence>
<dbReference type="GO" id="GO:0003700">
    <property type="term" value="F:DNA-binding transcription factor activity"/>
    <property type="evidence" value="ECO:0007669"/>
    <property type="project" value="InterPro"/>
</dbReference>
<keyword evidence="1" id="KW-0805">Transcription regulation</keyword>
<dbReference type="RefSeq" id="WP_171582822.1">
    <property type="nucleotide sequence ID" value="NZ_JAAVLX010000011.1"/>
</dbReference>
<dbReference type="Gene3D" id="1.10.10.10">
    <property type="entry name" value="Winged helix-like DNA-binding domain superfamily/Winged helix DNA-binding domain"/>
    <property type="match status" value="1"/>
</dbReference>
<feature type="domain" description="HTH marR-type" evidence="5">
    <location>
        <begin position="26"/>
        <end position="157"/>
    </location>
</feature>
<dbReference type="InterPro" id="IPR039422">
    <property type="entry name" value="MarR/SlyA-like"/>
</dbReference>
<dbReference type="SMART" id="SM00347">
    <property type="entry name" value="HTH_MARR"/>
    <property type="match status" value="1"/>
</dbReference>
<protein>
    <submittedName>
        <fullName evidence="6">MarR family transcriptional regulator</fullName>
    </submittedName>
</protein>
<feature type="region of interest" description="Disordered" evidence="4">
    <location>
        <begin position="1"/>
        <end position="22"/>
    </location>
</feature>
<evidence type="ECO:0000313" key="6">
    <source>
        <dbReference type="EMBL" id="NOJ43609.1"/>
    </source>
</evidence>